<evidence type="ECO:0000313" key="8">
    <source>
        <dbReference type="EMBL" id="QBF73249.1"/>
    </source>
</evidence>
<dbReference type="GO" id="GO:0005524">
    <property type="term" value="F:ATP binding"/>
    <property type="evidence" value="ECO:0007669"/>
    <property type="project" value="UniProtKB-KW"/>
</dbReference>
<sequence length="330" mass="36635">MGELLKVEDLRVSYHSYAGEVQSVRGVSFAVDEGETLAIVGESGCGKSVTARSIMGLIQTPPGEVKEGSHIWYKGKDILKYEEKEWRAYRGAECSIIFQDALTSLNPTIKVGRQVAENLLLHQKMDKGQAWAEAERMLGLVGIPNPGKRMHQYPHEFSGGMRQRVMIAIALACSPQIVIADEPTTALDVTIQADIIELLKKLQNELNMAIILITHDLGIVANMAKKIVVMYAGKIMEEGSDSDIFYHPKHPYTKALLKAVPRLDMGEQELSAIDGMPPDIINPPQGCPFYDRCSLAMCICEREEPPSFDFGQGHKAKCWLYHPMAGYTEE</sequence>
<dbReference type="HOGENOM" id="CLU_000604_1_23_9"/>
<dbReference type="SUPFAM" id="SSF52540">
    <property type="entry name" value="P-loop containing nucleoside triphosphate hydrolases"/>
    <property type="match status" value="1"/>
</dbReference>
<dbReference type="Proteomes" id="UP000289664">
    <property type="component" value="Chromosome"/>
</dbReference>
<dbReference type="GeneID" id="62694844"/>
<evidence type="ECO:0000256" key="5">
    <source>
        <dbReference type="ARBA" id="ARBA00022741"/>
    </source>
</evidence>
<dbReference type="Pfam" id="PF00005">
    <property type="entry name" value="ABC_tran"/>
    <property type="match status" value="1"/>
</dbReference>
<name>B0NFR5_CLOS5</name>
<comment type="similarity">
    <text evidence="2">Belongs to the ABC transporter superfamily.</text>
</comment>
<keyword evidence="5" id="KW-0547">Nucleotide-binding</keyword>
<dbReference type="InterPro" id="IPR003439">
    <property type="entry name" value="ABC_transporter-like_ATP-bd"/>
</dbReference>
<dbReference type="GO" id="GO:0015833">
    <property type="term" value="P:peptide transport"/>
    <property type="evidence" value="ECO:0007669"/>
    <property type="project" value="InterPro"/>
</dbReference>
<accession>B0NFR5</accession>
<dbReference type="AlphaFoldDB" id="B0NFR5"/>
<dbReference type="PROSITE" id="PS00211">
    <property type="entry name" value="ABC_TRANSPORTER_1"/>
    <property type="match status" value="1"/>
</dbReference>
<dbReference type="FunFam" id="3.40.50.300:FF:000016">
    <property type="entry name" value="Oligopeptide ABC transporter ATP-binding component"/>
    <property type="match status" value="1"/>
</dbReference>
<dbReference type="eggNOG" id="COG0444">
    <property type="taxonomic scope" value="Bacteria"/>
</dbReference>
<evidence type="ECO:0000256" key="1">
    <source>
        <dbReference type="ARBA" id="ARBA00004202"/>
    </source>
</evidence>
<dbReference type="Pfam" id="PF08352">
    <property type="entry name" value="oligo_HPY"/>
    <property type="match status" value="1"/>
</dbReference>
<dbReference type="CDD" id="cd03257">
    <property type="entry name" value="ABC_NikE_OppD_transporters"/>
    <property type="match status" value="1"/>
</dbReference>
<evidence type="ECO:0000256" key="7">
    <source>
        <dbReference type="ARBA" id="ARBA00023136"/>
    </source>
</evidence>
<organism evidence="8 9">
    <name type="scientific">Clostridium scindens (strain ATCC 35704 / DSM 5676 / VPI 13733 / 19)</name>
    <dbReference type="NCBI Taxonomy" id="411468"/>
    <lineage>
        <taxon>Bacteria</taxon>
        <taxon>Bacillati</taxon>
        <taxon>Bacillota</taxon>
        <taxon>Clostridia</taxon>
        <taxon>Lachnospirales</taxon>
        <taxon>Lachnospiraceae</taxon>
    </lineage>
</organism>
<dbReference type="NCBIfam" id="TIGR01727">
    <property type="entry name" value="oligo_HPY"/>
    <property type="match status" value="1"/>
</dbReference>
<dbReference type="SMART" id="SM00382">
    <property type="entry name" value="AAA"/>
    <property type="match status" value="1"/>
</dbReference>
<evidence type="ECO:0000256" key="3">
    <source>
        <dbReference type="ARBA" id="ARBA00022448"/>
    </source>
</evidence>
<keyword evidence="3" id="KW-0813">Transport</keyword>
<dbReference type="InterPro" id="IPR050388">
    <property type="entry name" value="ABC_Ni/Peptide_Import"/>
</dbReference>
<dbReference type="InterPro" id="IPR017871">
    <property type="entry name" value="ABC_transporter-like_CS"/>
</dbReference>
<dbReference type="STRING" id="411468.CLOSCI_02310"/>
<dbReference type="InterPro" id="IPR027417">
    <property type="entry name" value="P-loop_NTPase"/>
</dbReference>
<proteinExistence type="inferred from homology"/>
<gene>
    <name evidence="8" type="primary">oppD_1</name>
    <name evidence="8" type="ORF">HDCHBGLK_00614</name>
</gene>
<dbReference type="KEGG" id="csci:HDCHBGLK_00614"/>
<dbReference type="RefSeq" id="WP_004607383.1">
    <property type="nucleotide sequence ID" value="NZ_CP036170.1"/>
</dbReference>
<keyword evidence="9" id="KW-1185">Reference proteome</keyword>
<evidence type="ECO:0000256" key="2">
    <source>
        <dbReference type="ARBA" id="ARBA00005417"/>
    </source>
</evidence>
<evidence type="ECO:0000256" key="6">
    <source>
        <dbReference type="ARBA" id="ARBA00022840"/>
    </source>
</evidence>
<keyword evidence="7" id="KW-0472">Membrane</keyword>
<dbReference type="PANTHER" id="PTHR43297">
    <property type="entry name" value="OLIGOPEPTIDE TRANSPORT ATP-BINDING PROTEIN APPD"/>
    <property type="match status" value="1"/>
</dbReference>
<evidence type="ECO:0000313" key="9">
    <source>
        <dbReference type="Proteomes" id="UP000289664"/>
    </source>
</evidence>
<dbReference type="GO" id="GO:0016887">
    <property type="term" value="F:ATP hydrolysis activity"/>
    <property type="evidence" value="ECO:0007669"/>
    <property type="project" value="InterPro"/>
</dbReference>
<keyword evidence="6 8" id="KW-0067">ATP-binding</keyword>
<dbReference type="GO" id="GO:0005886">
    <property type="term" value="C:plasma membrane"/>
    <property type="evidence" value="ECO:0007669"/>
    <property type="project" value="UniProtKB-SubCell"/>
</dbReference>
<dbReference type="PANTHER" id="PTHR43297:SF2">
    <property type="entry name" value="DIPEPTIDE TRANSPORT ATP-BINDING PROTEIN DPPD"/>
    <property type="match status" value="1"/>
</dbReference>
<dbReference type="InterPro" id="IPR013563">
    <property type="entry name" value="Oligopep_ABC_C"/>
</dbReference>
<dbReference type="PROSITE" id="PS50893">
    <property type="entry name" value="ABC_TRANSPORTER_2"/>
    <property type="match status" value="1"/>
</dbReference>
<dbReference type="OrthoDB" id="9806285at2"/>
<dbReference type="Gene3D" id="3.40.50.300">
    <property type="entry name" value="P-loop containing nucleotide triphosphate hydrolases"/>
    <property type="match status" value="1"/>
</dbReference>
<dbReference type="InterPro" id="IPR003593">
    <property type="entry name" value="AAA+_ATPase"/>
</dbReference>
<comment type="subcellular location">
    <subcellularLocation>
        <location evidence="1">Cell membrane</location>
        <topology evidence="1">Peripheral membrane protein</topology>
    </subcellularLocation>
</comment>
<reference evidence="8 9" key="1">
    <citation type="journal article" date="2019" name="Appl. Environ. Microbiol.">
        <title>Clostridium scindens ATCC 35704: integration of nutritional requirements, the complete genome sequence, and global transcriptional responses to bile acids.</title>
        <authorList>
            <person name="Devendran S."/>
            <person name="Shrestha R."/>
            <person name="Alves J.M.P."/>
            <person name="Wolf P.G."/>
            <person name="Ly L."/>
            <person name="Hernandez A.G."/>
            <person name="Mendez-Garcia C."/>
            <person name="Inboden A."/>
            <person name="Wiley J."/>
            <person name="Paul O."/>
            <person name="Allen A."/>
            <person name="Springer E."/>
            <person name="Wright C.L."/>
            <person name="Fields C.J."/>
            <person name="Daniel S.L."/>
            <person name="Ridlon J.M."/>
        </authorList>
    </citation>
    <scope>NUCLEOTIDE SEQUENCE [LARGE SCALE GENOMIC DNA]</scope>
    <source>
        <strain evidence="8 9">ATCC 35704</strain>
    </source>
</reference>
<evidence type="ECO:0000256" key="4">
    <source>
        <dbReference type="ARBA" id="ARBA00022475"/>
    </source>
</evidence>
<dbReference type="EMBL" id="CP036170">
    <property type="protein sequence ID" value="QBF73249.1"/>
    <property type="molecule type" value="Genomic_DNA"/>
</dbReference>
<keyword evidence="4" id="KW-1003">Cell membrane</keyword>
<protein>
    <submittedName>
        <fullName evidence="8">Oligopeptide transport ATP-binding protein OppD</fullName>
    </submittedName>
</protein>